<dbReference type="EMBL" id="DF820466">
    <property type="protein sequence ID" value="GAK57386.1"/>
    <property type="molecule type" value="Genomic_DNA"/>
</dbReference>
<dbReference type="InterPro" id="IPR052515">
    <property type="entry name" value="Gfo/Idh/MocA_Oxidoreductase"/>
</dbReference>
<dbReference type="InterPro" id="IPR000683">
    <property type="entry name" value="Gfo/Idh/MocA-like_OxRdtase_N"/>
</dbReference>
<dbReference type="InterPro" id="IPR036291">
    <property type="entry name" value="NAD(P)-bd_dom_sf"/>
</dbReference>
<evidence type="ECO:0000313" key="4">
    <source>
        <dbReference type="Proteomes" id="UP000030661"/>
    </source>
</evidence>
<evidence type="ECO:0000259" key="2">
    <source>
        <dbReference type="Pfam" id="PF22725"/>
    </source>
</evidence>
<keyword evidence="4" id="KW-1185">Reference proteome</keyword>
<feature type="domain" description="GFO/IDH/MocA-like oxidoreductase" evidence="2">
    <location>
        <begin position="132"/>
        <end position="253"/>
    </location>
</feature>
<dbReference type="STRING" id="1499967.U27_04353"/>
<sequence>MSFGFGLVGLGLIADFQAKAIQAMTNGKLVACYSRSQKKADEFGQKYGCQGYADMTQFLAHPGLEIVSICTPSGAHLEPALQAAEAGKHLVIEKPLEITLERCDQIIRVCEKHQVKLAGIFQSRFSEIVHVIKQNLEQGRFGRLVLGDAYVKWYRSQQYYDEGGWHGTLKFDGGGALMNQSIHAIDLLQWLMGPVESVSAFAGTLGHERIEVEDAAVAALRFKNGALGVIEGTTAIYPGFMKKIEICGTRGSVVLEEDILKTWSFAEKQEQDATLLEKFGTKTKIGGGAADPAAISFQGHQRQFEDFVEAIETDRQPLINGVEARKAVEIILAIYQSACEGRPIALPL</sequence>
<dbReference type="Gene3D" id="3.30.360.10">
    <property type="entry name" value="Dihydrodipicolinate Reductase, domain 2"/>
    <property type="match status" value="1"/>
</dbReference>
<dbReference type="PANTHER" id="PTHR43249:SF1">
    <property type="entry name" value="D-GLUCOSIDE 3-DEHYDROGENASE"/>
    <property type="match status" value="1"/>
</dbReference>
<gene>
    <name evidence="3" type="ORF">U27_04353</name>
</gene>
<dbReference type="SUPFAM" id="SSF51735">
    <property type="entry name" value="NAD(P)-binding Rossmann-fold domains"/>
    <property type="match status" value="1"/>
</dbReference>
<dbReference type="Pfam" id="PF01408">
    <property type="entry name" value="GFO_IDH_MocA"/>
    <property type="match status" value="1"/>
</dbReference>
<dbReference type="eggNOG" id="COG0673">
    <property type="taxonomic scope" value="Bacteria"/>
</dbReference>
<dbReference type="SUPFAM" id="SSF55347">
    <property type="entry name" value="Glyceraldehyde-3-phosphate dehydrogenase-like, C-terminal domain"/>
    <property type="match status" value="1"/>
</dbReference>
<accession>A0A081BYI1</accession>
<organism evidence="3">
    <name type="scientific">Vecturithrix granuli</name>
    <dbReference type="NCBI Taxonomy" id="1499967"/>
    <lineage>
        <taxon>Bacteria</taxon>
        <taxon>Candidatus Moduliflexota</taxon>
        <taxon>Candidatus Vecturitrichia</taxon>
        <taxon>Candidatus Vecturitrichales</taxon>
        <taxon>Candidatus Vecturitrichaceae</taxon>
        <taxon>Candidatus Vecturithrix</taxon>
    </lineage>
</organism>
<protein>
    <submittedName>
        <fullName evidence="3">Oxidoreductase domain protein</fullName>
    </submittedName>
</protein>
<evidence type="ECO:0000259" key="1">
    <source>
        <dbReference type="Pfam" id="PF01408"/>
    </source>
</evidence>
<dbReference type="Pfam" id="PF22725">
    <property type="entry name" value="GFO_IDH_MocA_C3"/>
    <property type="match status" value="1"/>
</dbReference>
<dbReference type="HOGENOM" id="CLU_023194_1_0_0"/>
<dbReference type="Gene3D" id="3.40.50.720">
    <property type="entry name" value="NAD(P)-binding Rossmann-like Domain"/>
    <property type="match status" value="1"/>
</dbReference>
<evidence type="ECO:0000313" key="3">
    <source>
        <dbReference type="EMBL" id="GAK57386.1"/>
    </source>
</evidence>
<dbReference type="PANTHER" id="PTHR43249">
    <property type="entry name" value="UDP-N-ACETYL-2-AMINO-2-DEOXY-D-GLUCURONATE OXIDASE"/>
    <property type="match status" value="1"/>
</dbReference>
<name>A0A081BYI1_VECG1</name>
<reference evidence="3" key="1">
    <citation type="journal article" date="2015" name="PeerJ">
        <title>First genomic representation of candidate bacterial phylum KSB3 points to enhanced environmental sensing as a trigger of wastewater bulking.</title>
        <authorList>
            <person name="Sekiguchi Y."/>
            <person name="Ohashi A."/>
            <person name="Parks D.H."/>
            <person name="Yamauchi T."/>
            <person name="Tyson G.W."/>
            <person name="Hugenholtz P."/>
        </authorList>
    </citation>
    <scope>NUCLEOTIDE SEQUENCE [LARGE SCALE GENOMIC DNA]</scope>
</reference>
<dbReference type="AlphaFoldDB" id="A0A081BYI1"/>
<dbReference type="InterPro" id="IPR055170">
    <property type="entry name" value="GFO_IDH_MocA-like_dom"/>
</dbReference>
<feature type="domain" description="Gfo/Idh/MocA-like oxidoreductase N-terminal" evidence="1">
    <location>
        <begin position="4"/>
        <end position="117"/>
    </location>
</feature>
<dbReference type="GO" id="GO:0000166">
    <property type="term" value="F:nucleotide binding"/>
    <property type="evidence" value="ECO:0007669"/>
    <property type="project" value="InterPro"/>
</dbReference>
<dbReference type="Proteomes" id="UP000030661">
    <property type="component" value="Unassembled WGS sequence"/>
</dbReference>
<proteinExistence type="predicted"/>